<proteinExistence type="predicted"/>
<name>G0UZX9_TRYCI</name>
<reference evidence="1" key="1">
    <citation type="journal article" date="2012" name="Proc. Natl. Acad. Sci. U.S.A.">
        <title>Antigenic diversity is generated by distinct evolutionary mechanisms in African trypanosome species.</title>
        <authorList>
            <person name="Jackson A.P."/>
            <person name="Berry A."/>
            <person name="Aslett M."/>
            <person name="Allison H.C."/>
            <person name="Burton P."/>
            <person name="Vavrova-Anderson J."/>
            <person name="Brown R."/>
            <person name="Browne H."/>
            <person name="Corton N."/>
            <person name="Hauser H."/>
            <person name="Gamble J."/>
            <person name="Gilderthorp R."/>
            <person name="Marcello L."/>
            <person name="McQuillan J."/>
            <person name="Otto T.D."/>
            <person name="Quail M.A."/>
            <person name="Sanders M.J."/>
            <person name="van Tonder A."/>
            <person name="Ginger M.L."/>
            <person name="Field M.C."/>
            <person name="Barry J.D."/>
            <person name="Hertz-Fowler C."/>
            <person name="Berriman M."/>
        </authorList>
    </citation>
    <scope>NUCLEOTIDE SEQUENCE</scope>
    <source>
        <strain evidence="1">IL3000</strain>
    </source>
</reference>
<evidence type="ECO:0000313" key="1">
    <source>
        <dbReference type="EMBL" id="CCC94948.1"/>
    </source>
</evidence>
<organism evidence="1">
    <name type="scientific">Trypanosoma congolense (strain IL3000)</name>
    <dbReference type="NCBI Taxonomy" id="1068625"/>
    <lineage>
        <taxon>Eukaryota</taxon>
        <taxon>Discoba</taxon>
        <taxon>Euglenozoa</taxon>
        <taxon>Kinetoplastea</taxon>
        <taxon>Metakinetoplastina</taxon>
        <taxon>Trypanosomatida</taxon>
        <taxon>Trypanosomatidae</taxon>
        <taxon>Trypanosoma</taxon>
        <taxon>Nannomonas</taxon>
    </lineage>
</organism>
<dbReference type="AlphaFoldDB" id="G0UZX9"/>
<accession>G0UZX9</accession>
<dbReference type="VEuPathDB" id="TriTrypDB:TcIL3000.11.3480"/>
<sequence length="332" mass="36856">MKTPVSFDPETVGVKPNDVKPITLDEIPCTSTSAKSPAVKRASSHERTAVPLPEVNARFLPFDDFCSVNRTSRNCPRANCEAEWAHEHGSGLLQGERDIHTTRQRCLMAGSGVTAAVGDTEKGVAPGFMKVLRDTISETQAEGAEVSKESVRKSWSAVFGQWPLELAASGYAEWWLRHPFCDQDATHLFQTLIEGVAREECRRNSLVDTKSEDELCPGVPQGALLMLHALYTDPPQSLEVAFSKPLCHQQLFFRTCRLGALGDERELTLCLALAATLAQRIAGNKLAMRHDLIRFLGRVRREWQVLKKNWHDENKLAAEVAKVEALLPFALD</sequence>
<gene>
    <name evidence="1" type="ORF">TCIL3000_11_3480</name>
</gene>
<protein>
    <submittedName>
        <fullName evidence="1">Uncharacterized protein</fullName>
    </submittedName>
</protein>
<dbReference type="EMBL" id="HE575324">
    <property type="protein sequence ID" value="CCC94948.1"/>
    <property type="molecule type" value="Genomic_DNA"/>
</dbReference>